<reference evidence="1" key="1">
    <citation type="journal article" date="2011" name="PLoS Biol.">
        <title>Gene gain and loss during evolution of obligate parasitism in the white rust pathogen of Arabidopsis thaliana.</title>
        <authorList>
            <person name="Kemen E."/>
            <person name="Gardiner A."/>
            <person name="Schultz-Larsen T."/>
            <person name="Kemen A.C."/>
            <person name="Balmuth A.L."/>
            <person name="Robert-Seilaniantz A."/>
            <person name="Bailey K."/>
            <person name="Holub E."/>
            <person name="Studholme D.J."/>
            <person name="Maclean D."/>
            <person name="Jones J.D."/>
        </authorList>
    </citation>
    <scope>NUCLEOTIDE SEQUENCE</scope>
</reference>
<proteinExistence type="predicted"/>
<name>F0W5I9_9STRA</name>
<organism evidence="1">
    <name type="scientific">Albugo laibachii Nc14</name>
    <dbReference type="NCBI Taxonomy" id="890382"/>
    <lineage>
        <taxon>Eukaryota</taxon>
        <taxon>Sar</taxon>
        <taxon>Stramenopiles</taxon>
        <taxon>Oomycota</taxon>
        <taxon>Peronosporomycetes</taxon>
        <taxon>Albuginales</taxon>
        <taxon>Albuginaceae</taxon>
        <taxon>Albugo</taxon>
    </lineage>
</organism>
<dbReference type="AlphaFoldDB" id="F0W5I9"/>
<evidence type="ECO:0000313" key="1">
    <source>
        <dbReference type="EMBL" id="CCA16380.1"/>
    </source>
</evidence>
<protein>
    <submittedName>
        <fullName evidence="1">Uncharacterized protein AlNc14C21G2154</fullName>
    </submittedName>
</protein>
<dbReference type="HOGENOM" id="CLU_1252822_0_0_1"/>
<dbReference type="EMBL" id="FR824066">
    <property type="protein sequence ID" value="CCA16380.1"/>
    <property type="molecule type" value="Genomic_DNA"/>
</dbReference>
<sequence length="246" mass="28428">MYVKSPSLSCIMTSIDRKQAFRDLLIAQEESFRTLTTEFHQQVECYIKRTNQNPLTKKVSSAAQKETIILRNVSPTTQQSLLQSKCLLISQLCMDLTRSFCNDQGSLSSVEIMQQFLQAVKNKVRLVEDKVQVLFILDSSMVHRRSKDFNVAGRQVRAEDGLTMLQVFELEEGFDQILEWLALSCSYRDPISLEFTSLVLHFLLKHQAQETALRKTLLARLQQLVAFLEEDNKLLLKEIIDMYRKS</sequence>
<accession>F0W5I9</accession>
<reference evidence="1" key="2">
    <citation type="submission" date="2011-02" db="EMBL/GenBank/DDBJ databases">
        <authorList>
            <person name="MacLean D."/>
        </authorList>
    </citation>
    <scope>NUCLEOTIDE SEQUENCE</scope>
</reference>
<gene>
    <name evidence="1" type="primary">AlNc14C21G2154</name>
    <name evidence="1" type="ORF">ALNC14_025230</name>
</gene>